<proteinExistence type="predicted"/>
<sequence>MNIRTAALSDARAIAQVHVYSWQQAYRGLVPDSFLDRLSIDKREVAWQKSIARGTPELWVAELGQEIVGWVAFGPSRDEDTPPFTEEVEAIYVLPTHWANGIGRALWLVARRRLIDSKFTAVTLWVLAENERAIRFYRAAGFSSGRCSERVFERNGKALREVRYEAVLG</sequence>
<dbReference type="KEGG" id="mmob:F6R98_08945"/>
<name>A0A5Q0BHY4_9GAMM</name>
<dbReference type="InParanoid" id="A0A5Q0BHY4"/>
<dbReference type="InterPro" id="IPR000182">
    <property type="entry name" value="GNAT_dom"/>
</dbReference>
<dbReference type="CDD" id="cd04301">
    <property type="entry name" value="NAT_SF"/>
    <property type="match status" value="1"/>
</dbReference>
<organism evidence="4 5">
    <name type="scientific">Candidatus Methylospira mobilis</name>
    <dbReference type="NCBI Taxonomy" id="1808979"/>
    <lineage>
        <taxon>Bacteria</taxon>
        <taxon>Pseudomonadati</taxon>
        <taxon>Pseudomonadota</taxon>
        <taxon>Gammaproteobacteria</taxon>
        <taxon>Methylococcales</taxon>
        <taxon>Methylococcaceae</taxon>
        <taxon>Candidatus Methylospira</taxon>
    </lineage>
</organism>
<dbReference type="RefSeq" id="WP_153248726.1">
    <property type="nucleotide sequence ID" value="NZ_CP044205.1"/>
</dbReference>
<dbReference type="EMBL" id="CP044205">
    <property type="protein sequence ID" value="QFY42732.1"/>
    <property type="molecule type" value="Genomic_DNA"/>
</dbReference>
<feature type="domain" description="N-acetyltransferase" evidence="3">
    <location>
        <begin position="1"/>
        <end position="166"/>
    </location>
</feature>
<dbReference type="PANTHER" id="PTHR43877">
    <property type="entry name" value="AMINOALKYLPHOSPHONATE N-ACETYLTRANSFERASE-RELATED-RELATED"/>
    <property type="match status" value="1"/>
</dbReference>
<keyword evidence="5" id="KW-1185">Reference proteome</keyword>
<evidence type="ECO:0000259" key="3">
    <source>
        <dbReference type="PROSITE" id="PS51186"/>
    </source>
</evidence>
<dbReference type="GO" id="GO:0016747">
    <property type="term" value="F:acyltransferase activity, transferring groups other than amino-acyl groups"/>
    <property type="evidence" value="ECO:0007669"/>
    <property type="project" value="InterPro"/>
</dbReference>
<dbReference type="AlphaFoldDB" id="A0A5Q0BHY4"/>
<dbReference type="OrthoDB" id="5292888at2"/>
<gene>
    <name evidence="4" type="ORF">F6R98_08945</name>
</gene>
<dbReference type="Proteomes" id="UP000325755">
    <property type="component" value="Chromosome"/>
</dbReference>
<dbReference type="Pfam" id="PF00583">
    <property type="entry name" value="Acetyltransf_1"/>
    <property type="match status" value="1"/>
</dbReference>
<dbReference type="SUPFAM" id="SSF55729">
    <property type="entry name" value="Acyl-CoA N-acyltransferases (Nat)"/>
    <property type="match status" value="1"/>
</dbReference>
<dbReference type="PROSITE" id="PS51186">
    <property type="entry name" value="GNAT"/>
    <property type="match status" value="1"/>
</dbReference>
<evidence type="ECO:0000313" key="5">
    <source>
        <dbReference type="Proteomes" id="UP000325755"/>
    </source>
</evidence>
<dbReference type="InterPro" id="IPR016181">
    <property type="entry name" value="Acyl_CoA_acyltransferase"/>
</dbReference>
<evidence type="ECO:0000313" key="4">
    <source>
        <dbReference type="EMBL" id="QFY42732.1"/>
    </source>
</evidence>
<keyword evidence="2" id="KW-0012">Acyltransferase</keyword>
<protein>
    <submittedName>
        <fullName evidence="4">GNAT family N-acetyltransferase</fullName>
    </submittedName>
</protein>
<keyword evidence="1 4" id="KW-0808">Transferase</keyword>
<reference evidence="4 5" key="1">
    <citation type="submission" date="2019-09" db="EMBL/GenBank/DDBJ databases">
        <title>Ecophysiology of the spiral-shaped methanotroph Methylospira mobilis as revealed by the complete genome sequence.</title>
        <authorList>
            <person name="Oshkin I.Y."/>
            <person name="Dedysh S.N."/>
            <person name="Miroshnikov K."/>
            <person name="Danilova O.V."/>
            <person name="Hakobyan A."/>
            <person name="Liesack W."/>
        </authorList>
    </citation>
    <scope>NUCLEOTIDE SEQUENCE [LARGE SCALE GENOMIC DNA]</scope>
    <source>
        <strain evidence="4 5">Shm1</strain>
    </source>
</reference>
<evidence type="ECO:0000256" key="2">
    <source>
        <dbReference type="ARBA" id="ARBA00023315"/>
    </source>
</evidence>
<dbReference type="InterPro" id="IPR050832">
    <property type="entry name" value="Bact_Acetyltransf"/>
</dbReference>
<accession>A0A5Q0BHY4</accession>
<evidence type="ECO:0000256" key="1">
    <source>
        <dbReference type="ARBA" id="ARBA00022679"/>
    </source>
</evidence>
<dbReference type="Gene3D" id="3.40.630.30">
    <property type="match status" value="1"/>
</dbReference>